<dbReference type="AlphaFoldDB" id="A0A5F8GG59"/>
<dbReference type="Ensembl" id="ENSMODT00000087393.1">
    <property type="protein sequence ID" value="ENSMODP00000046191.1"/>
    <property type="gene ID" value="ENSMODG00000047401.1"/>
</dbReference>
<dbReference type="Pfam" id="PF00078">
    <property type="entry name" value="RVT_1"/>
    <property type="match status" value="1"/>
</dbReference>
<dbReference type="InParanoid" id="A0A5F8GG59"/>
<reference evidence="2 3" key="1">
    <citation type="journal article" date="2007" name="Nature">
        <title>Genome of the marsupial Monodelphis domestica reveals innovation in non-coding sequences.</title>
        <authorList>
            <person name="Mikkelsen T.S."/>
            <person name="Wakefield M.J."/>
            <person name="Aken B."/>
            <person name="Amemiya C.T."/>
            <person name="Chang J.L."/>
            <person name="Duke S."/>
            <person name="Garber M."/>
            <person name="Gentles A.J."/>
            <person name="Goodstadt L."/>
            <person name="Heger A."/>
            <person name="Jurka J."/>
            <person name="Kamal M."/>
            <person name="Mauceli E."/>
            <person name="Searle S.M."/>
            <person name="Sharpe T."/>
            <person name="Baker M.L."/>
            <person name="Batzer M.A."/>
            <person name="Benos P.V."/>
            <person name="Belov K."/>
            <person name="Clamp M."/>
            <person name="Cook A."/>
            <person name="Cuff J."/>
            <person name="Das R."/>
            <person name="Davidow L."/>
            <person name="Deakin J.E."/>
            <person name="Fazzari M.J."/>
            <person name="Glass J.L."/>
            <person name="Grabherr M."/>
            <person name="Greally J.M."/>
            <person name="Gu W."/>
            <person name="Hore T.A."/>
            <person name="Huttley G.A."/>
            <person name="Kleber M."/>
            <person name="Jirtle R.L."/>
            <person name="Koina E."/>
            <person name="Lee J.T."/>
            <person name="Mahony S."/>
            <person name="Marra M.A."/>
            <person name="Miller R.D."/>
            <person name="Nicholls R.D."/>
            <person name="Oda M."/>
            <person name="Papenfuss A.T."/>
            <person name="Parra Z.E."/>
            <person name="Pollock D.D."/>
            <person name="Ray D.A."/>
            <person name="Schein J.E."/>
            <person name="Speed T.P."/>
            <person name="Thompson K."/>
            <person name="VandeBerg J.L."/>
            <person name="Wade C.M."/>
            <person name="Walker J.A."/>
            <person name="Waters P.D."/>
            <person name="Webber C."/>
            <person name="Weidman J.R."/>
            <person name="Xie X."/>
            <person name="Zody M.C."/>
            <person name="Baldwin J."/>
            <person name="Abdouelleil A."/>
            <person name="Abdulkadir J."/>
            <person name="Abebe A."/>
            <person name="Abera B."/>
            <person name="Abreu J."/>
            <person name="Acer S.C."/>
            <person name="Aftuck L."/>
            <person name="Alexander A."/>
            <person name="An P."/>
            <person name="Anderson E."/>
            <person name="Anderson S."/>
            <person name="Arachi H."/>
            <person name="Azer M."/>
            <person name="Bachantsang P."/>
            <person name="Barry A."/>
            <person name="Bayul T."/>
            <person name="Berlin A."/>
            <person name="Bessette D."/>
            <person name="Bloom T."/>
            <person name="Bloom T."/>
            <person name="Boguslavskiy L."/>
            <person name="Bonnet C."/>
            <person name="Boukhgalter B."/>
            <person name="Bourzgui I."/>
            <person name="Brown A."/>
            <person name="Cahill P."/>
            <person name="Channer S."/>
            <person name="Cheshatsang Y."/>
            <person name="Chuda L."/>
            <person name="Citroen M."/>
            <person name="Collymore A."/>
            <person name="Cooke P."/>
            <person name="Costello M."/>
            <person name="D'Aco K."/>
            <person name="Daza R."/>
            <person name="De Haan G."/>
            <person name="DeGray S."/>
            <person name="DeMaso C."/>
            <person name="Dhargay N."/>
            <person name="Dooley K."/>
            <person name="Dooley E."/>
            <person name="Doricent M."/>
            <person name="Dorje P."/>
            <person name="Dorjee K."/>
            <person name="Dupes A."/>
            <person name="Elong R."/>
            <person name="Falk J."/>
            <person name="Farina A."/>
            <person name="Faro S."/>
            <person name="Ferguson D."/>
            <person name="Fisher S."/>
            <person name="Foley C.D."/>
            <person name="Franke A."/>
            <person name="Friedrich D."/>
            <person name="Gadbois L."/>
            <person name="Gearin G."/>
            <person name="Gearin C.R."/>
            <person name="Giannoukos G."/>
            <person name="Goode T."/>
            <person name="Graham J."/>
            <person name="Grandbois E."/>
            <person name="Grewal S."/>
            <person name="Gyaltsen K."/>
            <person name="Hafez N."/>
            <person name="Hagos B."/>
            <person name="Hall J."/>
            <person name="Henson C."/>
            <person name="Hollinger A."/>
            <person name="Honan T."/>
            <person name="Huard M.D."/>
            <person name="Hughes L."/>
            <person name="Hurhula B."/>
            <person name="Husby M.E."/>
            <person name="Kamat A."/>
            <person name="Kanga B."/>
            <person name="Kashin S."/>
            <person name="Khazanovich D."/>
            <person name="Kisner P."/>
            <person name="Lance K."/>
            <person name="Lara M."/>
            <person name="Lee W."/>
            <person name="Lennon N."/>
            <person name="Letendre F."/>
            <person name="LeVine R."/>
            <person name="Lipovsky A."/>
            <person name="Liu X."/>
            <person name="Liu J."/>
            <person name="Liu S."/>
            <person name="Lokyitsang T."/>
            <person name="Lokyitsang Y."/>
            <person name="Lubonja R."/>
            <person name="Lui A."/>
            <person name="MacDonald P."/>
            <person name="Magnisalis V."/>
            <person name="Maru K."/>
            <person name="Matthews C."/>
            <person name="McCusker W."/>
            <person name="McDonough S."/>
            <person name="Mehta T."/>
            <person name="Meldrim J."/>
            <person name="Meneus L."/>
            <person name="Mihai O."/>
            <person name="Mihalev A."/>
            <person name="Mihova T."/>
            <person name="Mittelman R."/>
            <person name="Mlenga V."/>
            <person name="Montmayeur A."/>
            <person name="Mulrain L."/>
            <person name="Navidi A."/>
            <person name="Naylor J."/>
            <person name="Negash T."/>
            <person name="Nguyen T."/>
            <person name="Nguyen N."/>
            <person name="Nicol R."/>
            <person name="Norbu C."/>
            <person name="Norbu N."/>
            <person name="Novod N."/>
            <person name="O'Neill B."/>
            <person name="Osman S."/>
            <person name="Markiewicz E."/>
            <person name="Oyono O.L."/>
            <person name="Patti C."/>
            <person name="Phunkhang P."/>
            <person name="Pierre F."/>
            <person name="Priest M."/>
            <person name="Raghuraman S."/>
            <person name="Rege F."/>
            <person name="Reyes R."/>
            <person name="Rise C."/>
            <person name="Rogov P."/>
            <person name="Ross K."/>
            <person name="Ryan E."/>
            <person name="Settipalli S."/>
            <person name="Shea T."/>
            <person name="Sherpa N."/>
            <person name="Shi L."/>
            <person name="Shih D."/>
            <person name="Sparrow T."/>
            <person name="Spaulding J."/>
            <person name="Stalker J."/>
            <person name="Stange-Thomann N."/>
            <person name="Stavropoulos S."/>
            <person name="Stone C."/>
            <person name="Strader C."/>
            <person name="Tesfaye S."/>
            <person name="Thomson T."/>
            <person name="Thoulutsang Y."/>
            <person name="Thoulutsang D."/>
            <person name="Topham K."/>
            <person name="Topping I."/>
            <person name="Tsamla T."/>
            <person name="Vassiliev H."/>
            <person name="Vo A."/>
            <person name="Wangchuk T."/>
            <person name="Wangdi T."/>
            <person name="Weiand M."/>
            <person name="Wilkinson J."/>
            <person name="Wilson A."/>
            <person name="Yadav S."/>
            <person name="Young G."/>
            <person name="Yu Q."/>
            <person name="Zembek L."/>
            <person name="Zhong D."/>
            <person name="Zimmer A."/>
            <person name="Zwirko Z."/>
            <person name="Jaffe D.B."/>
            <person name="Alvarez P."/>
            <person name="Brockman W."/>
            <person name="Butler J."/>
            <person name="Chin C."/>
            <person name="Gnerre S."/>
            <person name="MacCallum I."/>
            <person name="Graves J.A."/>
            <person name="Ponting C.P."/>
            <person name="Breen M."/>
            <person name="Samollow P.B."/>
            <person name="Lander E.S."/>
            <person name="Lindblad-Toh K."/>
        </authorList>
    </citation>
    <scope>NUCLEOTIDE SEQUENCE [LARGE SCALE GENOMIC DNA]</scope>
</reference>
<dbReference type="Proteomes" id="UP000002280">
    <property type="component" value="Chromosome 4"/>
</dbReference>
<evidence type="ECO:0000259" key="1">
    <source>
        <dbReference type="PROSITE" id="PS50878"/>
    </source>
</evidence>
<dbReference type="PANTHER" id="PTHR47027">
    <property type="entry name" value="REVERSE TRANSCRIPTASE DOMAIN-CONTAINING PROTEIN"/>
    <property type="match status" value="1"/>
</dbReference>
<dbReference type="GeneTree" id="ENSGT00940000154988"/>
<dbReference type="SUPFAM" id="SSF56219">
    <property type="entry name" value="DNase I-like"/>
    <property type="match status" value="1"/>
</dbReference>
<reference evidence="2" key="3">
    <citation type="submission" date="2025-09" db="UniProtKB">
        <authorList>
            <consortium name="Ensembl"/>
        </authorList>
    </citation>
    <scope>IDENTIFICATION</scope>
</reference>
<sequence>MGINERLMKICLPLGKDRYATIISAYAPTLTSTEKTIEQFYSDLSAVLHSVPTNDKLILLGDFNARVGQDHERWKGVLGKHGVGKMNNNGLLLLSKCSEFELTITNTAFRMTNKYKTTWMHPRSKQWHLIDYIIVRRRDIQDEKITRAMRGAECWTDHRLVRATLQMRIAPRHPKRAQTVHAFYNLSRLRDPSYLQTFQSCLDDKLSAKGPLTGSSTEKWNQFRDAVKETSKAVLGPKQRYHQDWFDENNTAIEDLLSKKNKAFMEWQNNPNSAPKKDRFKSLQATAQREIRKMQDRWWEKKAEEIQRFADTKNYKQFFSALKTVYRPLKPTTTPLLSSDSDTLIKDKKGISNRWKEHFSQLLNRPSSADQNALDQIPQNRTIEQLDILPSIEEVQKAIKQMSAGKAPGKDGIPTEVYKALNGKALQAFHIVLTSIWEEEDMPPELRDASIVALYKNKGSRAACDNYRGISLLSTAGKILVRVILNRLLSSVSEQNLPESQCGFRPDRSTIDMVFTVKQMQEKHLEQNLSLYIVFIDLTKAFDTVNRDALWVILSKLGCPAKSIKLIQLFHVDMTGEVLSGGETSDCFNISNGMKQDCVLAPVLFNLYFTQVLRHAVMDLDLGVYIKYRLDGSLFDLRRLTAKTKTTERLILEALFADDCALMAHQENHLQTIVDRFSTATKDTPYQD</sequence>
<feature type="domain" description="Reverse transcriptase" evidence="1">
    <location>
        <begin position="435"/>
        <end position="688"/>
    </location>
</feature>
<dbReference type="InterPro" id="IPR000477">
    <property type="entry name" value="RT_dom"/>
</dbReference>
<evidence type="ECO:0000313" key="3">
    <source>
        <dbReference type="Proteomes" id="UP000002280"/>
    </source>
</evidence>
<dbReference type="PANTHER" id="PTHR47027:SF30">
    <property type="entry name" value="THAP-TYPE DOMAIN-CONTAINING PROTEIN"/>
    <property type="match status" value="1"/>
</dbReference>
<reference evidence="2" key="2">
    <citation type="submission" date="2025-08" db="UniProtKB">
        <authorList>
            <consortium name="Ensembl"/>
        </authorList>
    </citation>
    <scope>IDENTIFICATION</scope>
</reference>
<dbReference type="Bgee" id="ENSMODG00000047401">
    <property type="expression patterns" value="Expressed in heart and 5 other cell types or tissues"/>
</dbReference>
<name>A0A5F8GG59_MONDO</name>
<accession>A0A5F8GG59</accession>
<organism evidence="2 3">
    <name type="scientific">Monodelphis domestica</name>
    <name type="common">Gray short-tailed opossum</name>
    <dbReference type="NCBI Taxonomy" id="13616"/>
    <lineage>
        <taxon>Eukaryota</taxon>
        <taxon>Metazoa</taxon>
        <taxon>Chordata</taxon>
        <taxon>Craniata</taxon>
        <taxon>Vertebrata</taxon>
        <taxon>Euteleostomi</taxon>
        <taxon>Mammalia</taxon>
        <taxon>Metatheria</taxon>
        <taxon>Didelphimorphia</taxon>
        <taxon>Didelphidae</taxon>
        <taxon>Monodelphis</taxon>
    </lineage>
</organism>
<evidence type="ECO:0000313" key="2">
    <source>
        <dbReference type="Ensembl" id="ENSMODP00000046191.1"/>
    </source>
</evidence>
<dbReference type="Gene3D" id="3.60.10.10">
    <property type="entry name" value="Endonuclease/exonuclease/phosphatase"/>
    <property type="match status" value="1"/>
</dbReference>
<protein>
    <recommendedName>
        <fullName evidence="1">Reverse transcriptase domain-containing protein</fullName>
    </recommendedName>
</protein>
<proteinExistence type="predicted"/>
<dbReference type="OMA" id="MEPRNES"/>
<dbReference type="CDD" id="cd09076">
    <property type="entry name" value="L1-EN"/>
    <property type="match status" value="1"/>
</dbReference>
<dbReference type="InterPro" id="IPR036691">
    <property type="entry name" value="Endo/exonu/phosph_ase_sf"/>
</dbReference>
<dbReference type="CDD" id="cd01650">
    <property type="entry name" value="RT_nLTR_like"/>
    <property type="match status" value="1"/>
</dbReference>
<keyword evidence="3" id="KW-1185">Reference proteome</keyword>
<dbReference type="PROSITE" id="PS50878">
    <property type="entry name" value="RT_POL"/>
    <property type="match status" value="1"/>
</dbReference>